<feature type="binding site" evidence="8">
    <location>
        <begin position="178"/>
        <end position="180"/>
    </location>
    <ligand>
        <name>beta-D-galactose</name>
        <dbReference type="ChEBI" id="CHEBI:27667"/>
    </ligand>
</feature>
<evidence type="ECO:0000256" key="3">
    <source>
        <dbReference type="ARBA" id="ARBA00023235"/>
    </source>
</evidence>
<dbReference type="NCBIfam" id="NF008277">
    <property type="entry name" value="PRK11055.1"/>
    <property type="match status" value="1"/>
</dbReference>
<feature type="active site" description="Proton acceptor" evidence="6">
    <location>
        <position position="311"/>
    </location>
</feature>
<dbReference type="AlphaFoldDB" id="A0A2N5DZI0"/>
<dbReference type="PANTHER" id="PTHR10091:SF0">
    <property type="entry name" value="GALACTOSE MUTAROTASE"/>
    <property type="match status" value="1"/>
</dbReference>
<dbReference type="Proteomes" id="UP000234503">
    <property type="component" value="Unassembled WGS sequence"/>
</dbReference>
<keyword evidence="4 5" id="KW-0119">Carbohydrate metabolism</keyword>
<keyword evidence="10" id="KW-1185">Reference proteome</keyword>
<dbReference type="PIRSF" id="PIRSF005096">
    <property type="entry name" value="GALM"/>
    <property type="match status" value="1"/>
</dbReference>
<gene>
    <name evidence="9" type="ORF">CYR32_14575</name>
</gene>
<evidence type="ECO:0000256" key="5">
    <source>
        <dbReference type="PIRNR" id="PIRNR005096"/>
    </source>
</evidence>
<dbReference type="InterPro" id="IPR008183">
    <property type="entry name" value="Aldose_1/G6P_1-epimerase"/>
</dbReference>
<dbReference type="InterPro" id="IPR047215">
    <property type="entry name" value="Galactose_mutarotase-like"/>
</dbReference>
<dbReference type="CDD" id="cd09019">
    <property type="entry name" value="galactose_mutarotase_like"/>
    <property type="match status" value="1"/>
</dbReference>
<dbReference type="Gene3D" id="2.70.98.10">
    <property type="match status" value="1"/>
</dbReference>
<reference evidence="9 10" key="1">
    <citation type="submission" date="2017-12" db="EMBL/GenBank/DDBJ databases">
        <title>Characterization of six clinical isolates of Enterochimera gen. nov., a novel genus of the Yersiniaciae family and the three species Enterochimera arupensis sp. nov., Enterochimera coloradensis sp. nov, and Enterochimera californica sp. nov.</title>
        <authorList>
            <person name="Rossi A."/>
            <person name="Fisher M."/>
        </authorList>
    </citation>
    <scope>NUCLEOTIDE SEQUENCE [LARGE SCALE GENOMIC DNA]</scope>
    <source>
        <strain evidence="10">2016-Iso4</strain>
    </source>
</reference>
<evidence type="ECO:0000256" key="2">
    <source>
        <dbReference type="ARBA" id="ARBA00006206"/>
    </source>
</evidence>
<dbReference type="EC" id="5.1.3.3" evidence="5"/>
<feature type="binding site" evidence="7">
    <location>
        <position position="243"/>
    </location>
    <ligand>
        <name>beta-D-galactose</name>
        <dbReference type="ChEBI" id="CHEBI:27667"/>
    </ligand>
</feature>
<dbReference type="GO" id="GO:0030246">
    <property type="term" value="F:carbohydrate binding"/>
    <property type="evidence" value="ECO:0007669"/>
    <property type="project" value="InterPro"/>
</dbReference>
<feature type="binding site" evidence="8">
    <location>
        <begin position="80"/>
        <end position="81"/>
    </location>
    <ligand>
        <name>beta-D-galactose</name>
        <dbReference type="ChEBI" id="CHEBI:27667"/>
    </ligand>
</feature>
<protein>
    <recommendedName>
        <fullName evidence="5">Aldose 1-epimerase</fullName>
        <ecNumber evidence="5">5.1.3.3</ecNumber>
    </recommendedName>
</protein>
<comment type="pathway">
    <text evidence="1 5">Carbohydrate metabolism; hexose metabolism.</text>
</comment>
<dbReference type="UniPathway" id="UPA00242"/>
<comment type="similarity">
    <text evidence="2 5">Belongs to the aldose epimerase family.</text>
</comment>
<dbReference type="InterPro" id="IPR011013">
    <property type="entry name" value="Gal_mutarotase_sf_dom"/>
</dbReference>
<evidence type="ECO:0000256" key="4">
    <source>
        <dbReference type="ARBA" id="ARBA00023277"/>
    </source>
</evidence>
<evidence type="ECO:0000313" key="10">
    <source>
        <dbReference type="Proteomes" id="UP000234503"/>
    </source>
</evidence>
<comment type="catalytic activity">
    <reaction evidence="5">
        <text>alpha-D-glucose = beta-D-glucose</text>
        <dbReference type="Rhea" id="RHEA:10264"/>
        <dbReference type="ChEBI" id="CHEBI:15903"/>
        <dbReference type="ChEBI" id="CHEBI:17925"/>
        <dbReference type="EC" id="5.1.3.3"/>
    </reaction>
</comment>
<dbReference type="Pfam" id="PF01263">
    <property type="entry name" value="Aldose_epim"/>
    <property type="match status" value="1"/>
</dbReference>
<dbReference type="PANTHER" id="PTHR10091">
    <property type="entry name" value="ALDOSE-1-EPIMERASE"/>
    <property type="match status" value="1"/>
</dbReference>
<evidence type="ECO:0000256" key="1">
    <source>
        <dbReference type="ARBA" id="ARBA00005028"/>
    </source>
</evidence>
<comment type="caution">
    <text evidence="9">The sequence shown here is derived from an EMBL/GenBank/DDBJ whole genome shotgun (WGS) entry which is preliminary data.</text>
</comment>
<dbReference type="InterPro" id="IPR015443">
    <property type="entry name" value="Aldose_1-epimerase"/>
</dbReference>
<evidence type="ECO:0000256" key="7">
    <source>
        <dbReference type="PIRSR" id="PIRSR005096-2"/>
    </source>
</evidence>
<organism evidence="9 10">
    <name type="scientific">Chimaeribacter coloradensis</name>
    <dbReference type="NCBI Taxonomy" id="2060068"/>
    <lineage>
        <taxon>Bacteria</taxon>
        <taxon>Pseudomonadati</taxon>
        <taxon>Pseudomonadota</taxon>
        <taxon>Gammaproteobacteria</taxon>
        <taxon>Enterobacterales</taxon>
        <taxon>Yersiniaceae</taxon>
        <taxon>Chimaeribacter</taxon>
    </lineage>
</organism>
<dbReference type="OrthoDB" id="9779408at2"/>
<dbReference type="EMBL" id="PJZH01000015">
    <property type="protein sequence ID" value="PLR33148.1"/>
    <property type="molecule type" value="Genomic_DNA"/>
</dbReference>
<dbReference type="InterPro" id="IPR014718">
    <property type="entry name" value="GH-type_carb-bd"/>
</dbReference>
<accession>A0A2N5DZI0</accession>
<keyword evidence="3 5" id="KW-0413">Isomerase</keyword>
<feature type="active site" description="Proton donor" evidence="6">
    <location>
        <position position="178"/>
    </location>
</feature>
<evidence type="ECO:0000313" key="9">
    <source>
        <dbReference type="EMBL" id="PLR33148.1"/>
    </source>
</evidence>
<name>A0A2N5DZI0_9GAMM</name>
<dbReference type="GO" id="GO:0006006">
    <property type="term" value="P:glucose metabolic process"/>
    <property type="evidence" value="ECO:0007669"/>
    <property type="project" value="TreeGrafter"/>
</dbReference>
<dbReference type="GO" id="GO:0033499">
    <property type="term" value="P:galactose catabolic process via UDP-galactose, Leloir pathway"/>
    <property type="evidence" value="ECO:0007669"/>
    <property type="project" value="TreeGrafter"/>
</dbReference>
<evidence type="ECO:0000256" key="8">
    <source>
        <dbReference type="PIRSR" id="PIRSR005096-3"/>
    </source>
</evidence>
<evidence type="ECO:0000256" key="6">
    <source>
        <dbReference type="PIRSR" id="PIRSR005096-1"/>
    </source>
</evidence>
<proteinExistence type="inferred from homology"/>
<dbReference type="SUPFAM" id="SSF74650">
    <property type="entry name" value="Galactose mutarotase-like"/>
    <property type="match status" value="1"/>
</dbReference>
<dbReference type="GO" id="GO:0004034">
    <property type="term" value="F:aldose 1-epimerase activity"/>
    <property type="evidence" value="ECO:0007669"/>
    <property type="project" value="UniProtKB-EC"/>
</dbReference>
<dbReference type="RefSeq" id="WP_101825667.1">
    <property type="nucleotide sequence ID" value="NZ_PJZH01000015.1"/>
</dbReference>
<sequence>MTQVTETPFGEHQGQAVSLFTLTNAQGIRLAVTNYGCIVTQLWLPDRHGRLADVVLGFDTLAEYQAGHPFFGAIAGRCANRIGGGRFRLGEESFTLACNEAATGQHLHGGVRGFDKYVWQAEAEADGVCFRRVSPDGEEGYPGTLTVTHRVRLTEENVLHFEYEAVTDRATPVNLTNHSYYNLSAQADDIRGHRLQIEADLYTPVDPATMLPGGEIRAVAGTPLDFRQPIALGAAMAKQPAIDINYVLRARSTENGLHPAATLADPVSGRAMRVFTDQPGLQLYNGAKLSNRPWAGKGGLPYGAFSGLCLETQAFPDSVNQPHFPGVVLQPGEVYRHHTAHHFSILREA</sequence>